<dbReference type="PANTHER" id="PTHR43669">
    <property type="entry name" value="5-KETO-D-GLUCONATE 5-REDUCTASE"/>
    <property type="match status" value="1"/>
</dbReference>
<sequence>MALQIKPEEQEMASSKVAVITGAGSGIGKAVALALIADGFQVVLAGRRGALLEQVKEEAQALHGAGERVLCVPTDVSDADAVAALFARAVETFGRVDLLFNNAGRGNPPGSFIDWTPQQWREVVDVNLNGMFYCLQQAFKIMRDQRPQGGRIINNGSISAHAPRPNSIAYTATKHAVMGLTKTASLDGRPYNIAVGQIDIGNALTELAERMTQGVPQANGEIAVEPTMDVNVVGQSVLYMAKLPLEANVLFHTVMATKMPFVGRG</sequence>
<dbReference type="FunFam" id="3.40.50.720:FF:000084">
    <property type="entry name" value="Short-chain dehydrogenase reductase"/>
    <property type="match status" value="1"/>
</dbReference>
<feature type="domain" description="Ketoreductase" evidence="4">
    <location>
        <begin position="16"/>
        <end position="201"/>
    </location>
</feature>
<evidence type="ECO:0000256" key="2">
    <source>
        <dbReference type="ARBA" id="ARBA00023002"/>
    </source>
</evidence>
<proteinExistence type="inferred from homology"/>
<dbReference type="InterPro" id="IPR057326">
    <property type="entry name" value="KR_dom"/>
</dbReference>
<dbReference type="Pfam" id="PF00106">
    <property type="entry name" value="adh_short"/>
    <property type="match status" value="1"/>
</dbReference>
<evidence type="ECO:0000256" key="3">
    <source>
        <dbReference type="RuleBase" id="RU000363"/>
    </source>
</evidence>
<evidence type="ECO:0000259" key="4">
    <source>
        <dbReference type="SMART" id="SM00822"/>
    </source>
</evidence>
<name>A0A6N1X7U2_9BURK</name>
<dbReference type="InterPro" id="IPR002347">
    <property type="entry name" value="SDR_fam"/>
</dbReference>
<dbReference type="KEGG" id="aant:HUK68_15375"/>
<dbReference type="AlphaFoldDB" id="A0A6N1X7U2"/>
<dbReference type="GO" id="GO:0016491">
    <property type="term" value="F:oxidoreductase activity"/>
    <property type="evidence" value="ECO:0007669"/>
    <property type="project" value="UniProtKB-KW"/>
</dbReference>
<dbReference type="SUPFAM" id="SSF51735">
    <property type="entry name" value="NAD(P)-binding Rossmann-fold domains"/>
    <property type="match status" value="1"/>
</dbReference>
<dbReference type="PRINTS" id="PR00081">
    <property type="entry name" value="GDHRDH"/>
</dbReference>
<dbReference type="RefSeq" id="WP_175504972.1">
    <property type="nucleotide sequence ID" value="NZ_CAURQT010000019.1"/>
</dbReference>
<dbReference type="EMBL" id="CP054840">
    <property type="protein sequence ID" value="QKV54172.1"/>
    <property type="molecule type" value="Genomic_DNA"/>
</dbReference>
<dbReference type="CDD" id="cd05233">
    <property type="entry name" value="SDR_c"/>
    <property type="match status" value="1"/>
</dbReference>
<keyword evidence="2" id="KW-0560">Oxidoreductase</keyword>
<organism evidence="5 6">
    <name type="scientific">Comamonas antarctica</name>
    <dbReference type="NCBI Taxonomy" id="2743470"/>
    <lineage>
        <taxon>Bacteria</taxon>
        <taxon>Pseudomonadati</taxon>
        <taxon>Pseudomonadota</taxon>
        <taxon>Betaproteobacteria</taxon>
        <taxon>Burkholderiales</taxon>
        <taxon>Comamonadaceae</taxon>
        <taxon>Comamonas</taxon>
    </lineage>
</organism>
<dbReference type="InterPro" id="IPR036291">
    <property type="entry name" value="NAD(P)-bd_dom_sf"/>
</dbReference>
<gene>
    <name evidence="5" type="ORF">HUK68_15375</name>
</gene>
<reference evidence="5 6" key="1">
    <citation type="submission" date="2020-06" db="EMBL/GenBank/DDBJ databases">
        <title>Acidovorax antarctica sp. nov., isolated from Corinth ice sheet soil, Antarctic Fields Peninsula.</title>
        <authorList>
            <person name="Xu Q."/>
            <person name="Peng F."/>
        </authorList>
    </citation>
    <scope>NUCLEOTIDE SEQUENCE [LARGE SCALE GENOMIC DNA]</scope>
    <source>
        <strain evidence="5 6">16-35-5</strain>
    </source>
</reference>
<comment type="similarity">
    <text evidence="1 3">Belongs to the short-chain dehydrogenases/reductases (SDR) family.</text>
</comment>
<dbReference type="InterPro" id="IPR020904">
    <property type="entry name" value="Sc_DH/Rdtase_CS"/>
</dbReference>
<keyword evidence="6" id="KW-1185">Reference proteome</keyword>
<dbReference type="PROSITE" id="PS00061">
    <property type="entry name" value="ADH_SHORT"/>
    <property type="match status" value="1"/>
</dbReference>
<protein>
    <submittedName>
        <fullName evidence="5">SDR family oxidoreductase</fullName>
    </submittedName>
</protein>
<dbReference type="PRINTS" id="PR00080">
    <property type="entry name" value="SDRFAMILY"/>
</dbReference>
<dbReference type="Gene3D" id="3.40.50.720">
    <property type="entry name" value="NAD(P)-binding Rossmann-like Domain"/>
    <property type="match status" value="1"/>
</dbReference>
<evidence type="ECO:0000313" key="6">
    <source>
        <dbReference type="Proteomes" id="UP000509579"/>
    </source>
</evidence>
<dbReference type="Proteomes" id="UP000509579">
    <property type="component" value="Chromosome"/>
</dbReference>
<evidence type="ECO:0000313" key="5">
    <source>
        <dbReference type="EMBL" id="QKV54172.1"/>
    </source>
</evidence>
<dbReference type="PANTHER" id="PTHR43669:SF12">
    <property type="entry name" value="BLR5618 PROTEIN"/>
    <property type="match status" value="1"/>
</dbReference>
<evidence type="ECO:0000256" key="1">
    <source>
        <dbReference type="ARBA" id="ARBA00006484"/>
    </source>
</evidence>
<accession>A0A6N1X7U2</accession>
<dbReference type="SMART" id="SM00822">
    <property type="entry name" value="PKS_KR"/>
    <property type="match status" value="1"/>
</dbReference>